<keyword evidence="3" id="KW-1185">Reference proteome</keyword>
<dbReference type="Proteomes" id="UP000319627">
    <property type="component" value="Unassembled WGS sequence"/>
</dbReference>
<organism evidence="2 3">
    <name type="scientific">Azomonas agilis</name>
    <dbReference type="NCBI Taxonomy" id="116849"/>
    <lineage>
        <taxon>Bacteria</taxon>
        <taxon>Pseudomonadati</taxon>
        <taxon>Pseudomonadota</taxon>
        <taxon>Gammaproteobacteria</taxon>
        <taxon>Pseudomonadales</taxon>
        <taxon>Pseudomonadaceae</taxon>
        <taxon>Azomonas</taxon>
    </lineage>
</organism>
<evidence type="ECO:0000313" key="2">
    <source>
        <dbReference type="EMBL" id="TWH77279.1"/>
    </source>
</evidence>
<dbReference type="SUPFAM" id="SSF53474">
    <property type="entry name" value="alpha/beta-Hydrolases"/>
    <property type="match status" value="1"/>
</dbReference>
<accession>A0A562J1Z7</accession>
<dbReference type="InterPro" id="IPR022742">
    <property type="entry name" value="Hydrolase_4"/>
</dbReference>
<dbReference type="RefSeq" id="WP_144569960.1">
    <property type="nucleotide sequence ID" value="NZ_VLKG01000001.1"/>
</dbReference>
<evidence type="ECO:0000313" key="3">
    <source>
        <dbReference type="Proteomes" id="UP000319627"/>
    </source>
</evidence>
<sequence>MTPNFHAESIRTQLTALDLQRPLTSEQQNYQSFYGLNQDLPPQAHSHLGVLSVAEYQIVTQVWCPTQPRATLIVLHGYYDHMGLYRHLVRWALAQGFCVLSCDLPGHGLSSGAQASIRSFSEYQQVLQALLAEAQRLQLPQPWHRLGQSTGAAILLDYLLHPPAEGLPAGRDVLLAPLVRPYHWTRGYLSYCLLKPWVRKIPRSFSNNSNDADFLAFVKHQDPLQAKILPTAWVGALARWIPYIEQAPSSIQSPLIIQGDQDKTVDWQHNLPILQHKFNQPQIKLLKGARHHLVGERADIRQQVFSSLQEWLE</sequence>
<proteinExistence type="predicted"/>
<dbReference type="Pfam" id="PF12146">
    <property type="entry name" value="Hydrolase_4"/>
    <property type="match status" value="1"/>
</dbReference>
<keyword evidence="2" id="KW-0378">Hydrolase</keyword>
<dbReference type="InterPro" id="IPR029058">
    <property type="entry name" value="AB_hydrolase_fold"/>
</dbReference>
<evidence type="ECO:0000259" key="1">
    <source>
        <dbReference type="Pfam" id="PF12146"/>
    </source>
</evidence>
<protein>
    <submittedName>
        <fullName evidence="2">Alpha-beta hydrolase superfamily lysophospholipase</fullName>
    </submittedName>
</protein>
<dbReference type="EMBL" id="VLKG01000001">
    <property type="protein sequence ID" value="TWH77279.1"/>
    <property type="molecule type" value="Genomic_DNA"/>
</dbReference>
<dbReference type="Gene3D" id="3.40.50.1820">
    <property type="entry name" value="alpha/beta hydrolase"/>
    <property type="match status" value="1"/>
</dbReference>
<comment type="caution">
    <text evidence="2">The sequence shown here is derived from an EMBL/GenBank/DDBJ whole genome shotgun (WGS) entry which is preliminary data.</text>
</comment>
<dbReference type="PANTHER" id="PTHR11614">
    <property type="entry name" value="PHOSPHOLIPASE-RELATED"/>
    <property type="match status" value="1"/>
</dbReference>
<dbReference type="AlphaFoldDB" id="A0A562J1Z7"/>
<dbReference type="GO" id="GO:0016787">
    <property type="term" value="F:hydrolase activity"/>
    <property type="evidence" value="ECO:0007669"/>
    <property type="project" value="UniProtKB-KW"/>
</dbReference>
<dbReference type="OrthoDB" id="5614837at2"/>
<gene>
    <name evidence="2" type="ORF">LX59_00185</name>
</gene>
<reference evidence="2 3" key="1">
    <citation type="submission" date="2019-07" db="EMBL/GenBank/DDBJ databases">
        <title>Genomic Encyclopedia of Type Strains, Phase I: the one thousand microbial genomes (KMG-I) project.</title>
        <authorList>
            <person name="Kyrpides N."/>
        </authorList>
    </citation>
    <scope>NUCLEOTIDE SEQUENCE [LARGE SCALE GENOMIC DNA]</scope>
    <source>
        <strain evidence="2 3">DSM 375</strain>
    </source>
</reference>
<dbReference type="InterPro" id="IPR051044">
    <property type="entry name" value="MAG_DAG_Lipase"/>
</dbReference>
<feature type="domain" description="Serine aminopeptidase S33" evidence="1">
    <location>
        <begin position="67"/>
        <end position="297"/>
    </location>
</feature>
<name>A0A562J1Z7_9GAMM</name>